<evidence type="ECO:0000256" key="1">
    <source>
        <dbReference type="ARBA" id="ARBA00008853"/>
    </source>
</evidence>
<comment type="caution">
    <text evidence="3">The sequence shown here is derived from an EMBL/GenBank/DDBJ whole genome shotgun (WGS) entry which is preliminary data.</text>
</comment>
<dbReference type="SUPFAM" id="SSF63829">
    <property type="entry name" value="Calcium-dependent phosphotriesterase"/>
    <property type="match status" value="1"/>
</dbReference>
<accession>A0ABU1TB44</accession>
<protein>
    <submittedName>
        <fullName evidence="3">Sugar lactone lactonase YvrE</fullName>
    </submittedName>
</protein>
<evidence type="ECO:0000313" key="3">
    <source>
        <dbReference type="EMBL" id="MDR6942606.1"/>
    </source>
</evidence>
<dbReference type="PANTHER" id="PTHR10907">
    <property type="entry name" value="REGUCALCIN"/>
    <property type="match status" value="1"/>
</dbReference>
<organism evidence="3 4">
    <name type="scientific">Mucilaginibacter pocheonensis</name>
    <dbReference type="NCBI Taxonomy" id="398050"/>
    <lineage>
        <taxon>Bacteria</taxon>
        <taxon>Pseudomonadati</taxon>
        <taxon>Bacteroidota</taxon>
        <taxon>Sphingobacteriia</taxon>
        <taxon>Sphingobacteriales</taxon>
        <taxon>Sphingobacteriaceae</taxon>
        <taxon>Mucilaginibacter</taxon>
    </lineage>
</organism>
<feature type="domain" description="SMP-30/Gluconolactonase/LRE-like region" evidence="2">
    <location>
        <begin position="16"/>
        <end position="256"/>
    </location>
</feature>
<gene>
    <name evidence="3" type="ORF">J2W55_002448</name>
</gene>
<dbReference type="InterPro" id="IPR011042">
    <property type="entry name" value="6-blade_b-propeller_TolB-like"/>
</dbReference>
<dbReference type="RefSeq" id="WP_310095981.1">
    <property type="nucleotide sequence ID" value="NZ_JAVDUU010000002.1"/>
</dbReference>
<proteinExistence type="inferred from homology"/>
<dbReference type="InterPro" id="IPR005511">
    <property type="entry name" value="SMP-30"/>
</dbReference>
<dbReference type="Proteomes" id="UP001247620">
    <property type="component" value="Unassembled WGS sequence"/>
</dbReference>
<evidence type="ECO:0000313" key="4">
    <source>
        <dbReference type="Proteomes" id="UP001247620"/>
    </source>
</evidence>
<dbReference type="PRINTS" id="PR01790">
    <property type="entry name" value="SMP30FAMILY"/>
</dbReference>
<comment type="similarity">
    <text evidence="1">Belongs to the SMP-30/CGR1 family.</text>
</comment>
<dbReference type="PANTHER" id="PTHR10907:SF47">
    <property type="entry name" value="REGUCALCIN"/>
    <property type="match status" value="1"/>
</dbReference>
<keyword evidence="4" id="KW-1185">Reference proteome</keyword>
<dbReference type="InterPro" id="IPR013658">
    <property type="entry name" value="SGL"/>
</dbReference>
<name>A0ABU1TB44_9SPHI</name>
<dbReference type="Pfam" id="PF08450">
    <property type="entry name" value="SGL"/>
    <property type="match status" value="1"/>
</dbReference>
<evidence type="ECO:0000259" key="2">
    <source>
        <dbReference type="Pfam" id="PF08450"/>
    </source>
</evidence>
<sequence>MQIWKAELLHQTGLMLGEGAIWHNGWKKFLFVDIEGMMVGAIDPVTKAIESRKLDKRIGTVVPATNGNLIVALQGSVEVLEFKTGKRQKLLDIESDKPMNRCNDGKCDAAGRLWIGTMHVDANLHEGALYCYDGSFKKVIENRSVSNGIGWSGDNHTMYYIDSFDYDVKAYDFDLTTGNISGERIAVKIEEPGCMPDGMTVDKDGMIWVAMWGGACVNRYDPHNGNLIGKVMVVAPHVTSCAFGGDNMQTLFITTAKQGLSKSQLNQYPLSGALFTVETDIKGAGAHFFKNDQVL</sequence>
<reference evidence="3 4" key="1">
    <citation type="submission" date="2023-07" db="EMBL/GenBank/DDBJ databases">
        <title>Sorghum-associated microbial communities from plants grown in Nebraska, USA.</title>
        <authorList>
            <person name="Schachtman D."/>
        </authorList>
    </citation>
    <scope>NUCLEOTIDE SEQUENCE [LARGE SCALE GENOMIC DNA]</scope>
    <source>
        <strain evidence="3 4">3262</strain>
    </source>
</reference>
<dbReference type="Gene3D" id="2.120.10.30">
    <property type="entry name" value="TolB, C-terminal domain"/>
    <property type="match status" value="1"/>
</dbReference>
<dbReference type="EMBL" id="JAVDUU010000002">
    <property type="protein sequence ID" value="MDR6942606.1"/>
    <property type="molecule type" value="Genomic_DNA"/>
</dbReference>